<feature type="DNA-binding region" description="H-T-H motif" evidence="4">
    <location>
        <begin position="28"/>
        <end position="47"/>
    </location>
</feature>
<dbReference type="eggNOG" id="COG1309">
    <property type="taxonomic scope" value="Bacteria"/>
</dbReference>
<dbReference type="Proteomes" id="UP000005258">
    <property type="component" value="Chromosome"/>
</dbReference>
<evidence type="ECO:0000256" key="4">
    <source>
        <dbReference type="PROSITE-ProRule" id="PRU00335"/>
    </source>
</evidence>
<organism evidence="6 7">
    <name type="scientific">Tistrella mobilis (strain KA081020-065)</name>
    <dbReference type="NCBI Taxonomy" id="1110502"/>
    <lineage>
        <taxon>Bacteria</taxon>
        <taxon>Pseudomonadati</taxon>
        <taxon>Pseudomonadota</taxon>
        <taxon>Alphaproteobacteria</taxon>
        <taxon>Geminicoccales</taxon>
        <taxon>Geminicoccaceae</taxon>
        <taxon>Tistrella</taxon>
    </lineage>
</organism>
<feature type="domain" description="HTH tetR-type" evidence="5">
    <location>
        <begin position="5"/>
        <end position="65"/>
    </location>
</feature>
<keyword evidence="7" id="KW-1185">Reference proteome</keyword>
<gene>
    <name evidence="6" type="primary">yxaF</name>
    <name evidence="6" type="ordered locus">TMO_2181</name>
</gene>
<dbReference type="GO" id="GO:0003677">
    <property type="term" value="F:DNA binding"/>
    <property type="evidence" value="ECO:0007669"/>
    <property type="project" value="UniProtKB-UniRule"/>
</dbReference>
<dbReference type="InterPro" id="IPR009057">
    <property type="entry name" value="Homeodomain-like_sf"/>
</dbReference>
<evidence type="ECO:0000256" key="2">
    <source>
        <dbReference type="ARBA" id="ARBA00023125"/>
    </source>
</evidence>
<reference evidence="6 7" key="1">
    <citation type="journal article" date="2012" name="J. Am. Chem. Soc.">
        <title>Bacterial biosynthesis and maturation of the didemnin anti-cancer agents.</title>
        <authorList>
            <person name="Xu Y."/>
            <person name="Kersten R.D."/>
            <person name="Nam S.J."/>
            <person name="Lu L."/>
            <person name="Al-Suwailem A.M."/>
            <person name="Zheng H."/>
            <person name="Fenical W."/>
            <person name="Dorrestein P.C."/>
            <person name="Moore B.S."/>
            <person name="Qian P.Y."/>
        </authorList>
    </citation>
    <scope>NUCLEOTIDE SEQUENCE [LARGE SCALE GENOMIC DNA]</scope>
    <source>
        <strain evidence="6 7">KA081020-065</strain>
    </source>
</reference>
<dbReference type="PANTHER" id="PTHR47506">
    <property type="entry name" value="TRANSCRIPTIONAL REGULATORY PROTEIN"/>
    <property type="match status" value="1"/>
</dbReference>
<name>I3TMN1_TISMK</name>
<dbReference type="PROSITE" id="PS50977">
    <property type="entry name" value="HTH_TETR_2"/>
    <property type="match status" value="1"/>
</dbReference>
<dbReference type="PATRIC" id="fig|1110502.3.peg.2244"/>
<dbReference type="PANTHER" id="PTHR47506:SF1">
    <property type="entry name" value="HTH-TYPE TRANSCRIPTIONAL REGULATOR YJDC"/>
    <property type="match status" value="1"/>
</dbReference>
<evidence type="ECO:0000256" key="3">
    <source>
        <dbReference type="ARBA" id="ARBA00023163"/>
    </source>
</evidence>
<keyword evidence="3" id="KW-0804">Transcription</keyword>
<dbReference type="RefSeq" id="WP_014745696.1">
    <property type="nucleotide sequence ID" value="NC_017956.1"/>
</dbReference>
<dbReference type="SUPFAM" id="SSF48498">
    <property type="entry name" value="Tetracyclin repressor-like, C-terminal domain"/>
    <property type="match status" value="1"/>
</dbReference>
<dbReference type="Gene3D" id="1.10.357.10">
    <property type="entry name" value="Tetracycline Repressor, domain 2"/>
    <property type="match status" value="1"/>
</dbReference>
<dbReference type="Pfam" id="PF21993">
    <property type="entry name" value="TetR_C_13_2"/>
    <property type="match status" value="1"/>
</dbReference>
<dbReference type="STRING" id="1110502.TMO_2181"/>
<dbReference type="InterPro" id="IPR001647">
    <property type="entry name" value="HTH_TetR"/>
</dbReference>
<dbReference type="SUPFAM" id="SSF46689">
    <property type="entry name" value="Homeodomain-like"/>
    <property type="match status" value="1"/>
</dbReference>
<keyword evidence="1" id="KW-0805">Transcription regulation</keyword>
<evidence type="ECO:0000313" key="6">
    <source>
        <dbReference type="EMBL" id="AFK54019.1"/>
    </source>
</evidence>
<evidence type="ECO:0000313" key="7">
    <source>
        <dbReference type="Proteomes" id="UP000005258"/>
    </source>
</evidence>
<dbReference type="InterPro" id="IPR054156">
    <property type="entry name" value="YxaF_TetR_C"/>
</dbReference>
<sequence length="196" mass="21299">MPRTVAERTDALPALAEVFREHGYEGASLSIIGKATGLGKGSLYHFFPGGKEEMARAVLAEIDGWFEGHVFAPLREDARPRETVAAMFDAVETYFRSGDRVCLVGALALGEVRERFGDSVKSYFERWLDALSLALVRAGWSGNDARALAQEAVVGIQGAIVLTRALDRPDLFQQIVARLRERLDPSSDAGPFGSAS</sequence>
<keyword evidence="2 4" id="KW-0238">DNA-binding</keyword>
<dbReference type="InterPro" id="IPR036271">
    <property type="entry name" value="Tet_transcr_reg_TetR-rel_C_sf"/>
</dbReference>
<dbReference type="HOGENOM" id="CLU_069356_28_1_5"/>
<dbReference type="KEGG" id="tmo:TMO_2181"/>
<evidence type="ECO:0000259" key="5">
    <source>
        <dbReference type="PROSITE" id="PS50977"/>
    </source>
</evidence>
<dbReference type="AlphaFoldDB" id="I3TMN1"/>
<proteinExistence type="predicted"/>
<dbReference type="Pfam" id="PF00440">
    <property type="entry name" value="TetR_N"/>
    <property type="match status" value="1"/>
</dbReference>
<protein>
    <submittedName>
        <fullName evidence="6">Transcriptional regulator, TetR family</fullName>
    </submittedName>
</protein>
<dbReference type="EMBL" id="CP003236">
    <property type="protein sequence ID" value="AFK54019.1"/>
    <property type="molecule type" value="Genomic_DNA"/>
</dbReference>
<evidence type="ECO:0000256" key="1">
    <source>
        <dbReference type="ARBA" id="ARBA00023015"/>
    </source>
</evidence>
<accession>I3TMN1</accession>